<evidence type="ECO:0000313" key="2">
    <source>
        <dbReference type="Proteomes" id="UP000594638"/>
    </source>
</evidence>
<sequence>MSSGECSYWPVRAAALTGFARTVDHLSPGCCRVGGAHRHNSLQSGKPNGEEDSQISFFFRLGYLIGDWPSENSKPLNFHSKQSYSSWRRWLLDRVLPVCEVRDDSLTDKLRGLDLDSWRRLELSKIVAKQAEEGKELLTV</sequence>
<dbReference type="Gramene" id="OE9A079669T1">
    <property type="protein sequence ID" value="OE9A079669C1"/>
    <property type="gene ID" value="OE9A079669"/>
</dbReference>
<evidence type="ECO:0000313" key="1">
    <source>
        <dbReference type="EMBL" id="CAA2990523.1"/>
    </source>
</evidence>
<comment type="caution">
    <text evidence="1">The sequence shown here is derived from an EMBL/GenBank/DDBJ whole genome shotgun (WGS) entry which is preliminary data.</text>
</comment>
<dbReference type="EMBL" id="CACTIH010004313">
    <property type="protein sequence ID" value="CAA2990523.1"/>
    <property type="molecule type" value="Genomic_DNA"/>
</dbReference>
<name>A0A8S0SD16_OLEEU</name>
<gene>
    <name evidence="1" type="ORF">OLEA9_A079669</name>
</gene>
<reference evidence="1 2" key="1">
    <citation type="submission" date="2019-12" db="EMBL/GenBank/DDBJ databases">
        <authorList>
            <person name="Alioto T."/>
            <person name="Alioto T."/>
            <person name="Gomez Garrido J."/>
        </authorList>
    </citation>
    <scope>NUCLEOTIDE SEQUENCE [LARGE SCALE GENOMIC DNA]</scope>
</reference>
<keyword evidence="2" id="KW-1185">Reference proteome</keyword>
<proteinExistence type="predicted"/>
<accession>A0A8S0SD16</accession>
<dbReference type="Proteomes" id="UP000594638">
    <property type="component" value="Unassembled WGS sequence"/>
</dbReference>
<organism evidence="1 2">
    <name type="scientific">Olea europaea subsp. europaea</name>
    <dbReference type="NCBI Taxonomy" id="158383"/>
    <lineage>
        <taxon>Eukaryota</taxon>
        <taxon>Viridiplantae</taxon>
        <taxon>Streptophyta</taxon>
        <taxon>Embryophyta</taxon>
        <taxon>Tracheophyta</taxon>
        <taxon>Spermatophyta</taxon>
        <taxon>Magnoliopsida</taxon>
        <taxon>eudicotyledons</taxon>
        <taxon>Gunneridae</taxon>
        <taxon>Pentapetalae</taxon>
        <taxon>asterids</taxon>
        <taxon>lamiids</taxon>
        <taxon>Lamiales</taxon>
        <taxon>Oleaceae</taxon>
        <taxon>Oleeae</taxon>
        <taxon>Olea</taxon>
    </lineage>
</organism>
<protein>
    <submittedName>
        <fullName evidence="1">Uncharacterized protein</fullName>
    </submittedName>
</protein>
<dbReference type="AlphaFoldDB" id="A0A8S0SD16"/>